<evidence type="ECO:0000256" key="6">
    <source>
        <dbReference type="ARBA" id="ARBA00023136"/>
    </source>
</evidence>
<comment type="similarity">
    <text evidence="10">Belongs to the G-protein coupled receptor 1 family.</text>
</comment>
<evidence type="ECO:0000256" key="2">
    <source>
        <dbReference type="ARBA" id="ARBA00022475"/>
    </source>
</evidence>
<feature type="compositionally biased region" description="Polar residues" evidence="11">
    <location>
        <begin position="431"/>
        <end position="440"/>
    </location>
</feature>
<dbReference type="PANTHER" id="PTHR24246:SF27">
    <property type="entry name" value="ADENOSINE RECEPTOR, ISOFORM A"/>
    <property type="match status" value="1"/>
</dbReference>
<dbReference type="InterPro" id="IPR017452">
    <property type="entry name" value="GPCR_Rhodpsn_7TM"/>
</dbReference>
<evidence type="ECO:0000256" key="7">
    <source>
        <dbReference type="ARBA" id="ARBA00023170"/>
    </source>
</evidence>
<sequence length="440" mass="48734">MDRNGEEQAASTAFSNTTSSVFYCSTHGPGVAFDLQDTTSPWIFAAFAAITAPIAFLLNTLTILAVKQTMELRQRLSYILLSSMAVADLLIGGIGVPLTAVVALLLPYRIVAVQRFCLMDLVPSMLMFGLSFCSLIHLTMIAWERYIAIRKWSDYKSIVTRSRLKRMVILAWGIVLVGEFCLFVVMPIAVGKDKTALALAVIILVTGSACVLAGILVLIVAFYIMIYLGVRKRKLNQILQVNVLIQAKLENRIAVTTALVTIPLILSFVPGVIVGILGRVYPVLRTRFAWRISDSFLYLNSLVNPLIYCFRDPRFKKAVLEMLRIRKPTVVTTEEVRFVKQNNLLGPEYVGREKADNPVRLARSQSCNLALFSLDRAHLRSLGTSLKRPISAPSLPKDSSSANAKLRVESDPAKLTSDDSSSDTEDIDIENLSSNQIWNT</sequence>
<keyword evidence="7 10" id="KW-0675">Receptor</keyword>
<evidence type="ECO:0000313" key="14">
    <source>
        <dbReference type="EMBL" id="CAH3016435.1"/>
    </source>
</evidence>
<organism evidence="14 15">
    <name type="scientific">Porites evermanni</name>
    <dbReference type="NCBI Taxonomy" id="104178"/>
    <lineage>
        <taxon>Eukaryota</taxon>
        <taxon>Metazoa</taxon>
        <taxon>Cnidaria</taxon>
        <taxon>Anthozoa</taxon>
        <taxon>Hexacorallia</taxon>
        <taxon>Scleractinia</taxon>
        <taxon>Fungiina</taxon>
        <taxon>Poritidae</taxon>
        <taxon>Porites</taxon>
    </lineage>
</organism>
<keyword evidence="5 10" id="KW-0297">G-protein coupled receptor</keyword>
<keyword evidence="6 12" id="KW-0472">Membrane</keyword>
<evidence type="ECO:0000256" key="11">
    <source>
        <dbReference type="SAM" id="MobiDB-lite"/>
    </source>
</evidence>
<dbReference type="PROSITE" id="PS50262">
    <property type="entry name" value="G_PROTEIN_RECEP_F1_2"/>
    <property type="match status" value="1"/>
</dbReference>
<evidence type="ECO:0000259" key="13">
    <source>
        <dbReference type="PROSITE" id="PS50262"/>
    </source>
</evidence>
<feature type="compositionally biased region" description="Acidic residues" evidence="11">
    <location>
        <begin position="420"/>
        <end position="429"/>
    </location>
</feature>
<dbReference type="InterPro" id="IPR000276">
    <property type="entry name" value="GPCR_Rhodpsn"/>
</dbReference>
<dbReference type="PROSITE" id="PS00237">
    <property type="entry name" value="G_PROTEIN_RECEP_F1_1"/>
    <property type="match status" value="1"/>
</dbReference>
<keyword evidence="15" id="KW-1185">Reference proteome</keyword>
<evidence type="ECO:0000256" key="8">
    <source>
        <dbReference type="ARBA" id="ARBA00023180"/>
    </source>
</evidence>
<keyword evidence="9 10" id="KW-0807">Transducer</keyword>
<evidence type="ECO:0000256" key="1">
    <source>
        <dbReference type="ARBA" id="ARBA00004651"/>
    </source>
</evidence>
<evidence type="ECO:0000256" key="4">
    <source>
        <dbReference type="ARBA" id="ARBA00022989"/>
    </source>
</evidence>
<feature type="transmembrane region" description="Helical" evidence="12">
    <location>
        <begin position="196"/>
        <end position="228"/>
    </location>
</feature>
<feature type="region of interest" description="Disordered" evidence="11">
    <location>
        <begin position="390"/>
        <end position="440"/>
    </location>
</feature>
<keyword evidence="8" id="KW-0325">Glycoprotein</keyword>
<keyword evidence="3 10" id="KW-0812">Transmembrane</keyword>
<dbReference type="PRINTS" id="PR00237">
    <property type="entry name" value="GPCRRHODOPSN"/>
</dbReference>
<gene>
    <name evidence="14" type="ORF">PEVE_00029387</name>
</gene>
<feature type="transmembrane region" description="Helical" evidence="12">
    <location>
        <begin position="168"/>
        <end position="190"/>
    </location>
</feature>
<comment type="caution">
    <text evidence="14">The sequence shown here is derived from an EMBL/GenBank/DDBJ whole genome shotgun (WGS) entry which is preliminary data.</text>
</comment>
<keyword evidence="2" id="KW-1003">Cell membrane</keyword>
<protein>
    <recommendedName>
        <fullName evidence="13">G-protein coupled receptors family 1 profile domain-containing protein</fullName>
    </recommendedName>
</protein>
<dbReference type="SUPFAM" id="SSF81321">
    <property type="entry name" value="Family A G protein-coupled receptor-like"/>
    <property type="match status" value="1"/>
</dbReference>
<evidence type="ECO:0000256" key="9">
    <source>
        <dbReference type="ARBA" id="ARBA00023224"/>
    </source>
</evidence>
<evidence type="ECO:0000256" key="5">
    <source>
        <dbReference type="ARBA" id="ARBA00023040"/>
    </source>
</evidence>
<keyword evidence="4 12" id="KW-1133">Transmembrane helix</keyword>
<dbReference type="Pfam" id="PF00001">
    <property type="entry name" value="7tm_1"/>
    <property type="match status" value="1"/>
</dbReference>
<evidence type="ECO:0000256" key="12">
    <source>
        <dbReference type="SAM" id="Phobius"/>
    </source>
</evidence>
<evidence type="ECO:0000313" key="15">
    <source>
        <dbReference type="Proteomes" id="UP001159427"/>
    </source>
</evidence>
<feature type="transmembrane region" description="Helical" evidence="12">
    <location>
        <begin position="126"/>
        <end position="147"/>
    </location>
</feature>
<reference evidence="14 15" key="1">
    <citation type="submission" date="2022-05" db="EMBL/GenBank/DDBJ databases">
        <authorList>
            <consortium name="Genoscope - CEA"/>
            <person name="William W."/>
        </authorList>
    </citation>
    <scope>NUCLEOTIDE SEQUENCE [LARGE SCALE GENOMIC DNA]</scope>
</reference>
<dbReference type="Proteomes" id="UP001159427">
    <property type="component" value="Unassembled WGS sequence"/>
</dbReference>
<feature type="transmembrane region" description="Helical" evidence="12">
    <location>
        <begin position="253"/>
        <end position="276"/>
    </location>
</feature>
<proteinExistence type="inferred from homology"/>
<dbReference type="Gene3D" id="1.20.1070.10">
    <property type="entry name" value="Rhodopsin 7-helix transmembrane proteins"/>
    <property type="match status" value="1"/>
</dbReference>
<feature type="domain" description="G-protein coupled receptors family 1 profile" evidence="13">
    <location>
        <begin position="58"/>
        <end position="308"/>
    </location>
</feature>
<feature type="transmembrane region" description="Helical" evidence="12">
    <location>
        <begin position="78"/>
        <end position="106"/>
    </location>
</feature>
<comment type="subcellular location">
    <subcellularLocation>
        <location evidence="1">Cell membrane</location>
        <topology evidence="1">Multi-pass membrane protein</topology>
    </subcellularLocation>
</comment>
<feature type="transmembrane region" description="Helical" evidence="12">
    <location>
        <begin position="42"/>
        <end position="66"/>
    </location>
</feature>
<dbReference type="CDD" id="cd00637">
    <property type="entry name" value="7tm_classA_rhodopsin-like"/>
    <property type="match status" value="1"/>
</dbReference>
<evidence type="ECO:0000256" key="3">
    <source>
        <dbReference type="ARBA" id="ARBA00022692"/>
    </source>
</evidence>
<accession>A0ABN8LH57</accession>
<dbReference type="PANTHER" id="PTHR24246">
    <property type="entry name" value="OLFACTORY RECEPTOR AND ADENOSINE RECEPTOR"/>
    <property type="match status" value="1"/>
</dbReference>
<dbReference type="EMBL" id="CALNXI010000041">
    <property type="protein sequence ID" value="CAH3016435.1"/>
    <property type="molecule type" value="Genomic_DNA"/>
</dbReference>
<evidence type="ECO:0000256" key="10">
    <source>
        <dbReference type="RuleBase" id="RU000688"/>
    </source>
</evidence>
<name>A0ABN8LH57_9CNID</name>